<sequence>MRRALNVLPLGLGIVMLQLFVVAGLNAEPASADSTAGCSFEAASLGFCDPDAGGGVTITDQQTEGGPGAESSDPNGGPADPDNSTDGGTPTLTPQEVCEATPGPPSAFCRSLTPVGVASGQPFAPAAQGWSVTVSDLARFVPSTATVVGEPDNIAVVGLPANFVSSAMTETIPGTVLGRGLNIRFTPVGYAFDYGDGGKRTSSTAGAPWGAIGLAQFTPTDTSHVYTQPGTYTVTVTVTYAAEVDLGAGWIPINGTLIGPAASQQVRVVRAHTALVQGTCSERPGSPGC</sequence>
<dbReference type="Gene3D" id="2.60.40.10">
    <property type="entry name" value="Immunoglobulins"/>
    <property type="match status" value="1"/>
</dbReference>
<accession>A0A0F0KLW1</accession>
<organism evidence="3 4">
    <name type="scientific">Microbacterium azadirachtae</name>
    <dbReference type="NCBI Taxonomy" id="582680"/>
    <lineage>
        <taxon>Bacteria</taxon>
        <taxon>Bacillati</taxon>
        <taxon>Actinomycetota</taxon>
        <taxon>Actinomycetes</taxon>
        <taxon>Micrococcales</taxon>
        <taxon>Microbacteriaceae</taxon>
        <taxon>Microbacterium</taxon>
    </lineage>
</organism>
<proteinExistence type="predicted"/>
<keyword evidence="4" id="KW-1185">Reference proteome</keyword>
<dbReference type="AlphaFoldDB" id="A0A0F0KLW1"/>
<dbReference type="InterPro" id="IPR013783">
    <property type="entry name" value="Ig-like_fold"/>
</dbReference>
<evidence type="ECO:0000259" key="2">
    <source>
        <dbReference type="PROSITE" id="PS50093"/>
    </source>
</evidence>
<dbReference type="InterPro" id="IPR000601">
    <property type="entry name" value="PKD_dom"/>
</dbReference>
<dbReference type="GO" id="GO:0005975">
    <property type="term" value="P:carbohydrate metabolic process"/>
    <property type="evidence" value="ECO:0007669"/>
    <property type="project" value="UniProtKB-ARBA"/>
</dbReference>
<protein>
    <recommendedName>
        <fullName evidence="2">PKD domain-containing protein</fullName>
    </recommendedName>
</protein>
<dbReference type="Proteomes" id="UP000033448">
    <property type="component" value="Unassembled WGS sequence"/>
</dbReference>
<reference evidence="3 4" key="1">
    <citation type="submission" date="2015-02" db="EMBL/GenBank/DDBJ databases">
        <title>Draft genome sequences of ten Microbacterium spp. with emphasis on heavy metal contaminated environments.</title>
        <authorList>
            <person name="Corretto E."/>
        </authorList>
    </citation>
    <scope>NUCLEOTIDE SEQUENCE [LARGE SCALE GENOMIC DNA]</scope>
    <source>
        <strain evidence="3 4">DSM 23848</strain>
    </source>
</reference>
<dbReference type="Pfam" id="PF00801">
    <property type="entry name" value="PKD"/>
    <property type="match status" value="1"/>
</dbReference>
<evidence type="ECO:0000256" key="1">
    <source>
        <dbReference type="SAM" id="MobiDB-lite"/>
    </source>
</evidence>
<feature type="compositionally biased region" description="Polar residues" evidence="1">
    <location>
        <begin position="82"/>
        <end position="94"/>
    </location>
</feature>
<feature type="domain" description="PKD" evidence="2">
    <location>
        <begin position="186"/>
        <end position="239"/>
    </location>
</feature>
<dbReference type="PATRIC" id="fig|582680.7.peg.2471"/>
<dbReference type="PROSITE" id="PS50093">
    <property type="entry name" value="PKD"/>
    <property type="match status" value="1"/>
</dbReference>
<feature type="region of interest" description="Disordered" evidence="1">
    <location>
        <begin position="53"/>
        <end position="105"/>
    </location>
</feature>
<dbReference type="InterPro" id="IPR035986">
    <property type="entry name" value="PKD_dom_sf"/>
</dbReference>
<gene>
    <name evidence="3" type="ORF">RL72_02421</name>
</gene>
<name>A0A0F0KLW1_9MICO</name>
<dbReference type="EMBL" id="JYIT01000080">
    <property type="protein sequence ID" value="KJL21882.1"/>
    <property type="molecule type" value="Genomic_DNA"/>
</dbReference>
<evidence type="ECO:0000313" key="4">
    <source>
        <dbReference type="Proteomes" id="UP000033448"/>
    </source>
</evidence>
<evidence type="ECO:0000313" key="3">
    <source>
        <dbReference type="EMBL" id="KJL21882.1"/>
    </source>
</evidence>
<dbReference type="SUPFAM" id="SSF49299">
    <property type="entry name" value="PKD domain"/>
    <property type="match status" value="1"/>
</dbReference>
<comment type="caution">
    <text evidence="3">The sequence shown here is derived from an EMBL/GenBank/DDBJ whole genome shotgun (WGS) entry which is preliminary data.</text>
</comment>